<dbReference type="Pfam" id="PF00171">
    <property type="entry name" value="Aldedh"/>
    <property type="match status" value="1"/>
</dbReference>
<dbReference type="Proteomes" id="UP000503464">
    <property type="component" value="Chromosome"/>
</dbReference>
<dbReference type="PANTHER" id="PTHR43866">
    <property type="entry name" value="MALONATE-SEMIALDEHYDE DEHYDROGENASE"/>
    <property type="match status" value="1"/>
</dbReference>
<dbReference type="FunFam" id="3.40.605.10:FF:000003">
    <property type="entry name" value="Methylmalonate-semialdehyde dehydrogenase [acylating]"/>
    <property type="match status" value="1"/>
</dbReference>
<dbReference type="GO" id="GO:0006574">
    <property type="term" value="P:L-valine catabolic process"/>
    <property type="evidence" value="ECO:0007669"/>
    <property type="project" value="TreeGrafter"/>
</dbReference>
<accession>A0A0F7H8B4</accession>
<reference evidence="5" key="3">
    <citation type="submission" date="2020-08" db="EMBL/GenBank/DDBJ databases">
        <title>Food and environmental bacterial isolates.</title>
        <authorList>
            <person name="Richter L."/>
            <person name="Du Plessis E.M."/>
            <person name="Duvenage S."/>
            <person name="Allam M."/>
            <person name="Korsten L."/>
        </authorList>
    </citation>
    <scope>NUCLEOTIDE SEQUENCE</scope>
    <source>
        <strain evidence="5">UPMP2127</strain>
    </source>
</reference>
<dbReference type="InterPro" id="IPR016162">
    <property type="entry name" value="Ald_DH_N"/>
</dbReference>
<evidence type="ECO:0000313" key="8">
    <source>
        <dbReference type="EMBL" id="VTR21509.1"/>
    </source>
</evidence>
<evidence type="ECO:0000313" key="10">
    <source>
        <dbReference type="Proteomes" id="UP000270487"/>
    </source>
</evidence>
<evidence type="ECO:0000256" key="3">
    <source>
        <dbReference type="ARBA" id="ARBA00023027"/>
    </source>
</evidence>
<dbReference type="NCBIfam" id="TIGR01722">
    <property type="entry name" value="MMSDH"/>
    <property type="match status" value="1"/>
</dbReference>
<dbReference type="CDD" id="cd07085">
    <property type="entry name" value="ALDH_F6_MMSDH"/>
    <property type="match status" value="1"/>
</dbReference>
<keyword evidence="2 7" id="KW-0560">Oxidoreductase</keyword>
<dbReference type="AlphaFoldDB" id="A0A0F7H8B4"/>
<reference evidence="9 12" key="5">
    <citation type="submission" date="2023-08" db="EMBL/GenBank/DDBJ databases">
        <title>Complete Genome and Methylome dissection of Serratia fonticola NEB369.</title>
        <authorList>
            <person name="Fomenkov A."/>
            <person name="Roberts R.D."/>
        </authorList>
    </citation>
    <scope>NUCLEOTIDE SEQUENCE [LARGE SCALE GENOMIC DNA]</scope>
    <source>
        <strain evidence="9 12">NEB369</strain>
    </source>
</reference>
<dbReference type="KEGG" id="sfw:WN53_06465"/>
<dbReference type="GeneID" id="30319800"/>
<evidence type="ECO:0000256" key="1">
    <source>
        <dbReference type="ARBA" id="ARBA00013048"/>
    </source>
</evidence>
<dbReference type="EMBL" id="CP133586">
    <property type="protein sequence ID" value="WMT14531.1"/>
    <property type="molecule type" value="Genomic_DNA"/>
</dbReference>
<evidence type="ECO:0000313" key="5">
    <source>
        <dbReference type="EMBL" id="MBC3214046.1"/>
    </source>
</evidence>
<dbReference type="EMBL" id="CABEEZ010000025">
    <property type="protein sequence ID" value="VTR21509.1"/>
    <property type="molecule type" value="Genomic_DNA"/>
</dbReference>
<dbReference type="EMBL" id="CP054160">
    <property type="protein sequence ID" value="QXT42624.1"/>
    <property type="molecule type" value="Genomic_DNA"/>
</dbReference>
<dbReference type="InterPro" id="IPR015590">
    <property type="entry name" value="Aldehyde_DH_dom"/>
</dbReference>
<gene>
    <name evidence="7" type="primary">mmsA</name>
    <name evidence="8" type="synonym">mmsA_1</name>
    <name evidence="6" type="ORF">G9399_01120</name>
    <name evidence="5" type="ORF">H8J20_18020</name>
    <name evidence="8" type="ORF">NCTC12965_01285</name>
    <name evidence="7" type="ORF">NCTC13193_05563</name>
    <name evidence="9" type="ORF">RFB13_25660</name>
</gene>
<evidence type="ECO:0000259" key="4">
    <source>
        <dbReference type="Pfam" id="PF00171"/>
    </source>
</evidence>
<dbReference type="Proteomes" id="UP001235341">
    <property type="component" value="Chromosome"/>
</dbReference>
<protein>
    <recommendedName>
        <fullName evidence="1">methylmalonate-semialdehyde dehydrogenase (CoA acylating)</fullName>
        <ecNumber evidence="1">1.2.1.27</ecNumber>
    </recommendedName>
</protein>
<dbReference type="InterPro" id="IPR016161">
    <property type="entry name" value="Ald_DH/histidinol_DH"/>
</dbReference>
<dbReference type="FunFam" id="3.40.309.10:FF:000002">
    <property type="entry name" value="Methylmalonate-semialdehyde dehydrogenase (Acylating)"/>
    <property type="match status" value="1"/>
</dbReference>
<evidence type="ECO:0000313" key="11">
    <source>
        <dbReference type="Proteomes" id="UP000503464"/>
    </source>
</evidence>
<dbReference type="Proteomes" id="UP000659084">
    <property type="component" value="Unassembled WGS sequence"/>
</dbReference>
<evidence type="ECO:0000313" key="7">
    <source>
        <dbReference type="EMBL" id="VEI76919.1"/>
    </source>
</evidence>
<sequence length="501" mass="53727">MKTVGNFIGGQVCLSSSNQTVDVHNPASGQVERRVTQSTAAEVKQAIDVAHQAFTDWARTTPLRRARIMFNFKALLEQHREELAQLIVSEHGKVYSDALGELTRGMEVVEFACGIPHLIKGEYSPDVGTGVDSFSLMQPLGVVAGITPFNFPAMVPMWMFPIALACGNTFVLKPPALVPSASVRLAELLKEAGLPDGVFNVVHCGNEEASQLCTDPRIQAVSFVGSSTVAEHIYTTASAHGKRVQAFGAAKNQAIVMPDADLDATVNALMGGAFGSAGERCMALPVAVVVGDSTADKLIAKLKPLIAQLRVGPGMQQGGEENEMGPLVSSAHQKKVLGYIDIGVKEGATLVVDGRDYQVPGYPEGYYVGGTLFDNVQPDMRIYREEIFGPVLGIVRVADYQTAIDTVNSHEFGNGSAIFTNNGHYARQFVHEVQAGMVGVNVPVPVPMAFHSFGGWKRSVFGALNVHGTDGVRFYTRMKTATARWPTGQQTVSEYSMPTLG</sequence>
<reference evidence="7 10" key="1">
    <citation type="submission" date="2018-12" db="EMBL/GenBank/DDBJ databases">
        <authorList>
            <consortium name="Pathogen Informatics"/>
        </authorList>
    </citation>
    <scope>NUCLEOTIDE SEQUENCE [LARGE SCALE GENOMIC DNA]</scope>
    <source>
        <strain evidence="8">NCTC12965</strain>
        <strain evidence="7 10">NCTC13193</strain>
    </source>
</reference>
<dbReference type="STRING" id="47917.AV650_04460"/>
<dbReference type="GO" id="GO:0004491">
    <property type="term" value="F:methylmalonate-semialdehyde dehydrogenase (acylating, NAD) activity"/>
    <property type="evidence" value="ECO:0007669"/>
    <property type="project" value="UniProtKB-EC"/>
</dbReference>
<keyword evidence="3" id="KW-0520">NAD</keyword>
<dbReference type="EC" id="1.2.1.27" evidence="1"/>
<dbReference type="InterPro" id="IPR016163">
    <property type="entry name" value="Ald_DH_C"/>
</dbReference>
<dbReference type="InterPro" id="IPR010061">
    <property type="entry name" value="MeMal-semiAld_DH"/>
</dbReference>
<dbReference type="RefSeq" id="WP_024482786.1">
    <property type="nucleotide sequence ID" value="NZ_CAMISB010000003.1"/>
</dbReference>
<evidence type="ECO:0000313" key="6">
    <source>
        <dbReference type="EMBL" id="QXT42624.1"/>
    </source>
</evidence>
<organism evidence="7 10">
    <name type="scientific">Serratia fonticola</name>
    <dbReference type="NCBI Taxonomy" id="47917"/>
    <lineage>
        <taxon>Bacteria</taxon>
        <taxon>Pseudomonadati</taxon>
        <taxon>Pseudomonadota</taxon>
        <taxon>Gammaproteobacteria</taxon>
        <taxon>Enterobacterales</taxon>
        <taxon>Yersiniaceae</taxon>
        <taxon>Serratia</taxon>
    </lineage>
</organism>
<evidence type="ECO:0000256" key="2">
    <source>
        <dbReference type="ARBA" id="ARBA00023002"/>
    </source>
</evidence>
<reference evidence="6" key="4">
    <citation type="submission" date="2022-06" db="EMBL/GenBank/DDBJ databases">
        <title>Genome sequences of seven Enterobacteriaceae strains isolated from Canadian wastewater treatment facilities.</title>
        <authorList>
            <person name="Huang H."/>
            <person name="Chmara J.T."/>
            <person name="Duceppe M.-O."/>
        </authorList>
    </citation>
    <scope>NUCLEOTIDE SEQUENCE</scope>
    <source>
        <strain evidence="6">HH13</strain>
    </source>
</reference>
<dbReference type="EMBL" id="LR134492">
    <property type="protein sequence ID" value="VEI76919.1"/>
    <property type="molecule type" value="Genomic_DNA"/>
</dbReference>
<dbReference type="EMBL" id="JACNYO010000020">
    <property type="protein sequence ID" value="MBC3214046.1"/>
    <property type="molecule type" value="Genomic_DNA"/>
</dbReference>
<feature type="domain" description="Aldehyde dehydrogenase" evidence="4">
    <location>
        <begin position="16"/>
        <end position="480"/>
    </location>
</feature>
<dbReference type="Gene3D" id="3.40.309.10">
    <property type="entry name" value="Aldehyde Dehydrogenase, Chain A, domain 2"/>
    <property type="match status" value="1"/>
</dbReference>
<dbReference type="Proteomes" id="UP000270487">
    <property type="component" value="Chromosome"/>
</dbReference>
<proteinExistence type="predicted"/>
<name>A0A0F7H8B4_SERFO</name>
<dbReference type="SUPFAM" id="SSF53720">
    <property type="entry name" value="ALDH-like"/>
    <property type="match status" value="1"/>
</dbReference>
<evidence type="ECO:0000313" key="12">
    <source>
        <dbReference type="Proteomes" id="UP001235341"/>
    </source>
</evidence>
<keyword evidence="12" id="KW-1185">Reference proteome</keyword>
<evidence type="ECO:0000313" key="9">
    <source>
        <dbReference type="EMBL" id="WMT14531.1"/>
    </source>
</evidence>
<reference evidence="11" key="2">
    <citation type="submission" date="2020-03" db="EMBL/GenBank/DDBJ databases">
        <title>Genome sequences of seven Enterobacteriaceae strains isolated from Canadian wastewater treatment facilities.</title>
        <authorList>
            <person name="Huang H."/>
            <person name="Chmara J.T."/>
            <person name="Duceppe M.-O."/>
        </authorList>
    </citation>
    <scope>NUCLEOTIDE SEQUENCE [LARGE SCALE GENOMIC DNA]</scope>
    <source>
        <strain evidence="11">Biosolid 3</strain>
    </source>
</reference>
<dbReference type="Gene3D" id="3.40.605.10">
    <property type="entry name" value="Aldehyde Dehydrogenase, Chain A, domain 1"/>
    <property type="match status" value="1"/>
</dbReference>
<dbReference type="GO" id="GO:0006210">
    <property type="term" value="P:thymine catabolic process"/>
    <property type="evidence" value="ECO:0007669"/>
    <property type="project" value="TreeGrafter"/>
</dbReference>
<dbReference type="PANTHER" id="PTHR43866:SF4">
    <property type="entry name" value="MALONATE-SEMIALDEHYDE DEHYDROGENASE"/>
    <property type="match status" value="1"/>
</dbReference>